<dbReference type="PANTHER" id="PTHR48111">
    <property type="entry name" value="REGULATOR OF RPOS"/>
    <property type="match status" value="1"/>
</dbReference>
<dbReference type="Gene3D" id="1.10.10.10">
    <property type="entry name" value="Winged helix-like DNA-binding domain superfamily/Winged helix DNA-binding domain"/>
    <property type="match status" value="1"/>
</dbReference>
<keyword evidence="3" id="KW-0805">Transcription regulation</keyword>
<dbReference type="Gene3D" id="3.40.50.2300">
    <property type="match status" value="1"/>
</dbReference>
<keyword evidence="4 7" id="KW-0238">DNA-binding</keyword>
<dbReference type="InterPro" id="IPR001867">
    <property type="entry name" value="OmpR/PhoB-type_DNA-bd"/>
</dbReference>
<dbReference type="GO" id="GO:0000156">
    <property type="term" value="F:phosphorelay response regulator activity"/>
    <property type="evidence" value="ECO:0007669"/>
    <property type="project" value="TreeGrafter"/>
</dbReference>
<keyword evidence="5" id="KW-0804">Transcription</keyword>
<dbReference type="InterPro" id="IPR039420">
    <property type="entry name" value="WalR-like"/>
</dbReference>
<feature type="domain" description="OmpR/PhoB-type" evidence="9">
    <location>
        <begin position="120"/>
        <end position="214"/>
    </location>
</feature>
<sequence length="214" mass="24909">MKIFLLEDDYSLNTAIKESLELENHNVESFYDGLQALDSLSSLYDLYILDINTPTLEGISLIESIKRISKKIKVIMISAIIDIDKIRESYNKGCDDYLKKPFDIEELLLKIKKYDLERSETNIELSKNIHYSLIDKKFYINNKNVHLTKNEQAFLHLLILNKNSIVTNSQIEDYVYEGESKTSVAIRSMVKRLRKKLSNNIIETVNQEGFIIHL</sequence>
<protein>
    <submittedName>
        <fullName evidence="10">DNA-binding response regulator</fullName>
    </submittedName>
</protein>
<keyword evidence="11" id="KW-1185">Reference proteome</keyword>
<keyword evidence="2" id="KW-0902">Two-component regulatory system</keyword>
<dbReference type="SMART" id="SM00862">
    <property type="entry name" value="Trans_reg_C"/>
    <property type="match status" value="1"/>
</dbReference>
<gene>
    <name evidence="10" type="ORF">CRV06_10085</name>
</gene>
<feature type="modified residue" description="4-aspartylphosphate" evidence="6">
    <location>
        <position position="50"/>
    </location>
</feature>
<dbReference type="GO" id="GO:0005829">
    <property type="term" value="C:cytosol"/>
    <property type="evidence" value="ECO:0007669"/>
    <property type="project" value="TreeGrafter"/>
</dbReference>
<reference evidence="10 11" key="1">
    <citation type="submission" date="2017-10" db="EMBL/GenBank/DDBJ databases">
        <title>Genomics of the genus Arcobacter.</title>
        <authorList>
            <person name="Perez-Cataluna A."/>
            <person name="Figueras M.J."/>
        </authorList>
    </citation>
    <scope>NUCLEOTIDE SEQUENCE [LARGE SCALE GENOMIC DNA]</scope>
    <source>
        <strain evidence="10 11">DSM 24636</strain>
    </source>
</reference>
<dbReference type="PROSITE" id="PS51755">
    <property type="entry name" value="OMPR_PHOB"/>
    <property type="match status" value="1"/>
</dbReference>
<dbReference type="InterPro" id="IPR036388">
    <property type="entry name" value="WH-like_DNA-bd_sf"/>
</dbReference>
<dbReference type="SUPFAM" id="SSF52172">
    <property type="entry name" value="CheY-like"/>
    <property type="match status" value="1"/>
</dbReference>
<evidence type="ECO:0000259" key="9">
    <source>
        <dbReference type="PROSITE" id="PS51755"/>
    </source>
</evidence>
<evidence type="ECO:0000256" key="2">
    <source>
        <dbReference type="ARBA" id="ARBA00023012"/>
    </source>
</evidence>
<dbReference type="Pfam" id="PF00486">
    <property type="entry name" value="Trans_reg_C"/>
    <property type="match status" value="1"/>
</dbReference>
<dbReference type="GO" id="GO:0000976">
    <property type="term" value="F:transcription cis-regulatory region binding"/>
    <property type="evidence" value="ECO:0007669"/>
    <property type="project" value="TreeGrafter"/>
</dbReference>
<dbReference type="OrthoDB" id="8912111at2"/>
<evidence type="ECO:0000259" key="8">
    <source>
        <dbReference type="PROSITE" id="PS50110"/>
    </source>
</evidence>
<dbReference type="GO" id="GO:0006355">
    <property type="term" value="P:regulation of DNA-templated transcription"/>
    <property type="evidence" value="ECO:0007669"/>
    <property type="project" value="InterPro"/>
</dbReference>
<dbReference type="SMART" id="SM00448">
    <property type="entry name" value="REC"/>
    <property type="match status" value="1"/>
</dbReference>
<dbReference type="GO" id="GO:0032993">
    <property type="term" value="C:protein-DNA complex"/>
    <property type="evidence" value="ECO:0007669"/>
    <property type="project" value="TreeGrafter"/>
</dbReference>
<dbReference type="PANTHER" id="PTHR48111:SF21">
    <property type="entry name" value="DNA-BINDING DUAL MASTER TRANSCRIPTIONAL REGULATOR RPAA"/>
    <property type="match status" value="1"/>
</dbReference>
<dbReference type="CDD" id="cd00383">
    <property type="entry name" value="trans_reg_C"/>
    <property type="match status" value="1"/>
</dbReference>
<dbReference type="EMBL" id="PDKO01000008">
    <property type="protein sequence ID" value="RXJ62480.1"/>
    <property type="molecule type" value="Genomic_DNA"/>
</dbReference>
<dbReference type="AlphaFoldDB" id="A0A4Q0XXT9"/>
<keyword evidence="1 6" id="KW-0597">Phosphoprotein</keyword>
<feature type="domain" description="Response regulatory" evidence="8">
    <location>
        <begin position="2"/>
        <end position="115"/>
    </location>
</feature>
<evidence type="ECO:0000256" key="3">
    <source>
        <dbReference type="ARBA" id="ARBA00023015"/>
    </source>
</evidence>
<name>A0A4Q0XXT9_9BACT</name>
<dbReference type="RefSeq" id="WP_129082379.1">
    <property type="nucleotide sequence ID" value="NZ_CP041070.1"/>
</dbReference>
<accession>A0A4Q0XXT9</accession>
<dbReference type="Proteomes" id="UP000290191">
    <property type="component" value="Unassembled WGS sequence"/>
</dbReference>
<organism evidence="10 11">
    <name type="scientific">Halarcobacter anaerophilus</name>
    <dbReference type="NCBI Taxonomy" id="877500"/>
    <lineage>
        <taxon>Bacteria</taxon>
        <taxon>Pseudomonadati</taxon>
        <taxon>Campylobacterota</taxon>
        <taxon>Epsilonproteobacteria</taxon>
        <taxon>Campylobacterales</taxon>
        <taxon>Arcobacteraceae</taxon>
        <taxon>Halarcobacter</taxon>
    </lineage>
</organism>
<evidence type="ECO:0000313" key="10">
    <source>
        <dbReference type="EMBL" id="RXJ62480.1"/>
    </source>
</evidence>
<evidence type="ECO:0000256" key="4">
    <source>
        <dbReference type="ARBA" id="ARBA00023125"/>
    </source>
</evidence>
<feature type="DNA-binding region" description="OmpR/PhoB-type" evidence="7">
    <location>
        <begin position="120"/>
        <end position="214"/>
    </location>
</feature>
<dbReference type="InterPro" id="IPR011006">
    <property type="entry name" value="CheY-like_superfamily"/>
</dbReference>
<dbReference type="Pfam" id="PF00072">
    <property type="entry name" value="Response_reg"/>
    <property type="match status" value="1"/>
</dbReference>
<evidence type="ECO:0000256" key="7">
    <source>
        <dbReference type="PROSITE-ProRule" id="PRU01091"/>
    </source>
</evidence>
<dbReference type="STRING" id="877500.GCA_000935065_01045"/>
<dbReference type="InterPro" id="IPR001789">
    <property type="entry name" value="Sig_transdc_resp-reg_receiver"/>
</dbReference>
<proteinExistence type="predicted"/>
<evidence type="ECO:0000256" key="5">
    <source>
        <dbReference type="ARBA" id="ARBA00023163"/>
    </source>
</evidence>
<dbReference type="PROSITE" id="PS50110">
    <property type="entry name" value="RESPONSE_REGULATORY"/>
    <property type="match status" value="1"/>
</dbReference>
<evidence type="ECO:0000256" key="6">
    <source>
        <dbReference type="PROSITE-ProRule" id="PRU00169"/>
    </source>
</evidence>
<comment type="caution">
    <text evidence="10">The sequence shown here is derived from an EMBL/GenBank/DDBJ whole genome shotgun (WGS) entry which is preliminary data.</text>
</comment>
<evidence type="ECO:0000313" key="11">
    <source>
        <dbReference type="Proteomes" id="UP000290191"/>
    </source>
</evidence>
<evidence type="ECO:0000256" key="1">
    <source>
        <dbReference type="ARBA" id="ARBA00022553"/>
    </source>
</evidence>